<dbReference type="OrthoDB" id="9979716at2759"/>
<accession>A0A8J2QB60</accession>
<protein>
    <submittedName>
        <fullName evidence="1">Uncharacterized protein</fullName>
    </submittedName>
</protein>
<keyword evidence="2" id="KW-1185">Reference proteome</keyword>
<comment type="caution">
    <text evidence="1">The sequence shown here is derived from an EMBL/GenBank/DDBJ whole genome shotgun (WGS) entry which is preliminary data.</text>
</comment>
<evidence type="ECO:0000313" key="1">
    <source>
        <dbReference type="EMBL" id="CAG9540159.1"/>
    </source>
</evidence>
<evidence type="ECO:0000313" key="2">
    <source>
        <dbReference type="Proteomes" id="UP000746747"/>
    </source>
</evidence>
<organism evidence="1 2">
    <name type="scientific">Cercopithifilaria johnstoni</name>
    <dbReference type="NCBI Taxonomy" id="2874296"/>
    <lineage>
        <taxon>Eukaryota</taxon>
        <taxon>Metazoa</taxon>
        <taxon>Ecdysozoa</taxon>
        <taxon>Nematoda</taxon>
        <taxon>Chromadorea</taxon>
        <taxon>Rhabditida</taxon>
        <taxon>Spirurina</taxon>
        <taxon>Spiruromorpha</taxon>
        <taxon>Filarioidea</taxon>
        <taxon>Onchocercidae</taxon>
        <taxon>Cercopithifilaria</taxon>
    </lineage>
</organism>
<proteinExistence type="predicted"/>
<dbReference type="EMBL" id="CAKAEH010001903">
    <property type="protein sequence ID" value="CAG9540159.1"/>
    <property type="molecule type" value="Genomic_DNA"/>
</dbReference>
<sequence length="136" mass="15846">MNKSFADGRRIIDGKVVNGKEPHEMWCNLLINLFIKNIARRSDVFQDIRNIHERRNEDRRISPLIFDIDKNSLSLLFSRDSIHKNDTMMKPILPKDALDSEATMLTAMSNSKKKQIMGNKMTRFNGNNEDEETYSD</sequence>
<dbReference type="Proteomes" id="UP000746747">
    <property type="component" value="Unassembled WGS sequence"/>
</dbReference>
<reference evidence="1" key="1">
    <citation type="submission" date="2021-09" db="EMBL/GenBank/DDBJ databases">
        <authorList>
            <consortium name="Pathogen Informatics"/>
        </authorList>
    </citation>
    <scope>NUCLEOTIDE SEQUENCE</scope>
</reference>
<dbReference type="AlphaFoldDB" id="A0A8J2QB60"/>
<name>A0A8J2QB60_9BILA</name>
<gene>
    <name evidence="1" type="ORF">CJOHNSTONI_LOCUS9698</name>
</gene>